<dbReference type="AlphaFoldDB" id="A0A9Q3ZB03"/>
<proteinExistence type="predicted"/>
<keyword evidence="2" id="KW-1185">Reference proteome</keyword>
<reference evidence="1" key="1">
    <citation type="submission" date="2021-12" db="EMBL/GenBank/DDBJ databases">
        <authorList>
            <person name="Lee J.-H."/>
            <person name="Kim S.-B."/>
        </authorList>
    </citation>
    <scope>NUCLEOTIDE SEQUENCE</scope>
    <source>
        <strain evidence="1">NR30</strain>
    </source>
</reference>
<gene>
    <name evidence="1" type="ORF">LJ657_41000</name>
</gene>
<sequence>MAGAAPRHEAAPSSSFGPADVGATLTTAKITFLTSGEDKDNNTTLSIKVVTAAGKTAASAFDTFGKFGDGSVVPVSLLVRRNITWDALQGGNLRLHIEPNGDDTWKFGYRLDLTFDDGDVSQTIVNRISMSEDNKDHTHAIEF</sequence>
<dbReference type="EMBL" id="JAJSBI010000032">
    <property type="protein sequence ID" value="MCD9879839.1"/>
    <property type="molecule type" value="Genomic_DNA"/>
</dbReference>
<comment type="caution">
    <text evidence="1">The sequence shown here is derived from an EMBL/GenBank/DDBJ whole genome shotgun (WGS) entry which is preliminary data.</text>
</comment>
<name>A0A9Q3ZB03_9ACTN</name>
<accession>A0A9Q3ZB03</accession>
<organism evidence="1 2">
    <name type="scientific">Streptomyces guryensis</name>
    <dbReference type="NCBI Taxonomy" id="2886947"/>
    <lineage>
        <taxon>Bacteria</taxon>
        <taxon>Bacillati</taxon>
        <taxon>Actinomycetota</taxon>
        <taxon>Actinomycetes</taxon>
        <taxon>Kitasatosporales</taxon>
        <taxon>Streptomycetaceae</taxon>
        <taxon>Streptomyces</taxon>
    </lineage>
</organism>
<evidence type="ECO:0000313" key="2">
    <source>
        <dbReference type="Proteomes" id="UP001108029"/>
    </source>
</evidence>
<evidence type="ECO:0000313" key="1">
    <source>
        <dbReference type="EMBL" id="MCD9879839.1"/>
    </source>
</evidence>
<dbReference type="RefSeq" id="WP_232654777.1">
    <property type="nucleotide sequence ID" value="NZ_JAJSBI010000032.1"/>
</dbReference>
<protein>
    <submittedName>
        <fullName evidence="1">Uncharacterized protein</fullName>
    </submittedName>
</protein>
<dbReference type="Proteomes" id="UP001108029">
    <property type="component" value="Unassembled WGS sequence"/>
</dbReference>